<gene>
    <name evidence="2" type="ORF">HNR42_003314</name>
</gene>
<dbReference type="Proteomes" id="UP000569951">
    <property type="component" value="Unassembled WGS sequence"/>
</dbReference>
<accession>A0A841I487</accession>
<name>A0A841I487_9DEIO</name>
<evidence type="ECO:0000313" key="2">
    <source>
        <dbReference type="EMBL" id="MBB6099854.1"/>
    </source>
</evidence>
<dbReference type="EMBL" id="JACHHG010000016">
    <property type="protein sequence ID" value="MBB6099854.1"/>
    <property type="molecule type" value="Genomic_DNA"/>
</dbReference>
<keyword evidence="3" id="KW-1185">Reference proteome</keyword>
<organism evidence="2 3">
    <name type="scientific">Deinobacterium chartae</name>
    <dbReference type="NCBI Taxonomy" id="521158"/>
    <lineage>
        <taxon>Bacteria</taxon>
        <taxon>Thermotogati</taxon>
        <taxon>Deinococcota</taxon>
        <taxon>Deinococci</taxon>
        <taxon>Deinococcales</taxon>
        <taxon>Deinococcaceae</taxon>
        <taxon>Deinobacterium</taxon>
    </lineage>
</organism>
<evidence type="ECO:0000313" key="3">
    <source>
        <dbReference type="Proteomes" id="UP000569951"/>
    </source>
</evidence>
<proteinExistence type="predicted"/>
<protein>
    <submittedName>
        <fullName evidence="2">Uncharacterized protein</fullName>
    </submittedName>
</protein>
<sequence>MLTSSGYEKGLPGRYRDNRRANADRCGPGLEVIDQGVNMWAAFYL</sequence>
<evidence type="ECO:0000256" key="1">
    <source>
        <dbReference type="SAM" id="MobiDB-lite"/>
    </source>
</evidence>
<feature type="region of interest" description="Disordered" evidence="1">
    <location>
        <begin position="1"/>
        <end position="23"/>
    </location>
</feature>
<comment type="caution">
    <text evidence="2">The sequence shown here is derived from an EMBL/GenBank/DDBJ whole genome shotgun (WGS) entry which is preliminary data.</text>
</comment>
<dbReference type="RefSeq" id="WP_183988594.1">
    <property type="nucleotide sequence ID" value="NZ_JACHHG010000016.1"/>
</dbReference>
<dbReference type="AlphaFoldDB" id="A0A841I487"/>
<reference evidence="2 3" key="1">
    <citation type="submission" date="2020-08" db="EMBL/GenBank/DDBJ databases">
        <title>Genomic Encyclopedia of Type Strains, Phase IV (KMG-IV): sequencing the most valuable type-strain genomes for metagenomic binning, comparative biology and taxonomic classification.</title>
        <authorList>
            <person name="Goeker M."/>
        </authorList>
    </citation>
    <scope>NUCLEOTIDE SEQUENCE [LARGE SCALE GENOMIC DNA]</scope>
    <source>
        <strain evidence="2 3">DSM 21458</strain>
    </source>
</reference>
<feature type="compositionally biased region" description="Basic and acidic residues" evidence="1">
    <location>
        <begin position="14"/>
        <end position="23"/>
    </location>
</feature>